<evidence type="ECO:0000256" key="1">
    <source>
        <dbReference type="SAM" id="MobiDB-lite"/>
    </source>
</evidence>
<evidence type="ECO:0000313" key="2">
    <source>
        <dbReference type="EMBL" id="MPN15296.1"/>
    </source>
</evidence>
<feature type="compositionally biased region" description="Polar residues" evidence="1">
    <location>
        <begin position="147"/>
        <end position="158"/>
    </location>
</feature>
<dbReference type="EMBL" id="VSSQ01062021">
    <property type="protein sequence ID" value="MPN15296.1"/>
    <property type="molecule type" value="Genomic_DNA"/>
</dbReference>
<dbReference type="AlphaFoldDB" id="A0A645FNM4"/>
<accession>A0A645FNM4</accession>
<feature type="region of interest" description="Disordered" evidence="1">
    <location>
        <begin position="144"/>
        <end position="213"/>
    </location>
</feature>
<protein>
    <submittedName>
        <fullName evidence="2">Uncharacterized protein</fullName>
    </submittedName>
</protein>
<proteinExistence type="predicted"/>
<reference evidence="2" key="1">
    <citation type="submission" date="2019-08" db="EMBL/GenBank/DDBJ databases">
        <authorList>
            <person name="Kucharzyk K."/>
            <person name="Murdoch R.W."/>
            <person name="Higgins S."/>
            <person name="Loffler F."/>
        </authorList>
    </citation>
    <scope>NUCLEOTIDE SEQUENCE</scope>
</reference>
<feature type="compositionally biased region" description="Polar residues" evidence="1">
    <location>
        <begin position="190"/>
        <end position="201"/>
    </location>
</feature>
<feature type="compositionally biased region" description="Polar residues" evidence="1">
    <location>
        <begin position="171"/>
        <end position="181"/>
    </location>
</feature>
<comment type="caution">
    <text evidence="2">The sequence shown here is derived from an EMBL/GenBank/DDBJ whole genome shotgun (WGS) entry which is preliminary data.</text>
</comment>
<name>A0A645FNM4_9ZZZZ</name>
<sequence length="213" mass="23128">MQTTSFPESSSILRATLRACRRARSGNTGNMPPASSVWFAGCCPIWNKKPAARCCFSPGWRRHSKATISTDSRWNVGSERDLSTFWFRADGPPLLKSPPIARFPAATGSKSVLAWMPIMLPRDSTARRRSICAESSATGCCKGRIPSRSSTGRRTSAPLTFRCSGRAAPSTPWQGNRSCTRQRGGANTPGRETTSIAATTRSCRKKSPTAEAR</sequence>
<organism evidence="2">
    <name type="scientific">bioreactor metagenome</name>
    <dbReference type="NCBI Taxonomy" id="1076179"/>
    <lineage>
        <taxon>unclassified sequences</taxon>
        <taxon>metagenomes</taxon>
        <taxon>ecological metagenomes</taxon>
    </lineage>
</organism>
<gene>
    <name evidence="2" type="ORF">SDC9_162626</name>
</gene>